<dbReference type="UCSC" id="uc012cyk.1">
    <property type="organism name" value="mouse"/>
</dbReference>
<evidence type="ECO:0000313" key="2">
    <source>
        <dbReference type="MGI" id="MGI:2442120"/>
    </source>
</evidence>
<dbReference type="AlphaFoldDB" id="Q14B54"/>
<gene>
    <name evidence="1 2" type="primary">Bank1</name>
</gene>
<reference evidence="1" key="1">
    <citation type="journal article" date="2004" name="Genome Res.">
        <title>The status, quality, and expansion of the NIH full-length cDNA project: the Mammalian Gene Collection (MGC).</title>
        <authorList>
            <consortium name="The MGC Project Team"/>
            <person name="Gerhard D.S."/>
            <person name="Wagner L."/>
            <person name="Feingold E.A."/>
            <person name="Shenmen C.M."/>
            <person name="Grouse L.H."/>
            <person name="Schuler G."/>
            <person name="Klein S.L."/>
            <person name="Old S."/>
            <person name="Rasooly R."/>
            <person name="Good P."/>
            <person name="Guyer M."/>
            <person name="Peck A.M."/>
            <person name="Derge J.G."/>
            <person name="Lipman D."/>
            <person name="Collins F.S."/>
            <person name="Jang W."/>
            <person name="Sherry S."/>
            <person name="Feolo M."/>
            <person name="Misquitta L."/>
            <person name="Lee E."/>
            <person name="Rotmistrovsky K."/>
            <person name="Greenhut S.F."/>
            <person name="Schaefer C.F."/>
            <person name="Buetow K."/>
            <person name="Bonner T.I."/>
            <person name="Haussler D."/>
            <person name="Kent J."/>
            <person name="Kiekhaus M."/>
            <person name="Furey T."/>
            <person name="Brent M."/>
            <person name="Prange C."/>
            <person name="Schreiber K."/>
            <person name="Shapiro N."/>
            <person name="Bhat N.K."/>
            <person name="Hopkins R.F."/>
            <person name="Hsie F."/>
            <person name="Driscoll T."/>
            <person name="Soares M.B."/>
            <person name="Casavant T.L."/>
            <person name="Scheetz T.E."/>
            <person name="Brown-stein M.J."/>
            <person name="Usdin T.B."/>
            <person name="Toshiyuki S."/>
            <person name="Carninci P."/>
            <person name="Piao Y."/>
            <person name="Dudekula D.B."/>
            <person name="Ko M.S."/>
            <person name="Kawakami K."/>
            <person name="Suzuki Y."/>
            <person name="Sugano S."/>
            <person name="Gruber C.E."/>
            <person name="Smith M.R."/>
            <person name="Simmons B."/>
            <person name="Moore T."/>
            <person name="Waterman R."/>
            <person name="Johnson S.L."/>
            <person name="Ruan Y."/>
            <person name="Wei C.L."/>
            <person name="Mathavan S."/>
            <person name="Gunaratne P.H."/>
            <person name="Wu J."/>
            <person name="Garcia A.M."/>
            <person name="Hulyk S.W."/>
            <person name="Fuh E."/>
            <person name="Yuan Y."/>
            <person name="Sneed A."/>
            <person name="Kowis C."/>
            <person name="Hodgson A."/>
            <person name="Muzny D.M."/>
            <person name="McPherson J."/>
            <person name="Gibbs R.A."/>
            <person name="Fahey J."/>
            <person name="Helton E."/>
            <person name="Ketteman M."/>
            <person name="Madan A."/>
            <person name="Rodrigues S."/>
            <person name="Sanchez A."/>
            <person name="Whiting M."/>
            <person name="Madari A."/>
            <person name="Young A.C."/>
            <person name="Wetherby K.D."/>
            <person name="Granite S.J."/>
            <person name="Kwong P.N."/>
            <person name="Brinkley C.P."/>
            <person name="Pearson R.L."/>
            <person name="Bouffard G.G."/>
            <person name="Blakesly R.W."/>
            <person name="Green E.D."/>
            <person name="Dickson M.C."/>
            <person name="Rodriguez A.C."/>
            <person name="Grimwood J."/>
            <person name="Schmutz J."/>
            <person name="Myers R.M."/>
            <person name="Butterfield Y.S."/>
            <person name="Griffith M."/>
            <person name="Griffith O.L."/>
            <person name="Krzywinski M.I."/>
            <person name="Liao N."/>
            <person name="Morin R."/>
            <person name="Morrin R."/>
            <person name="Palmquist D."/>
            <person name="Petrescu A.S."/>
            <person name="Skalska U."/>
            <person name="Smailus D.E."/>
            <person name="Stott J.M."/>
            <person name="Schnerch A."/>
            <person name="Schein J.E."/>
            <person name="Jones S.J."/>
            <person name="Holt R.A."/>
            <person name="Baross A."/>
            <person name="Marra M.A."/>
            <person name="Clifton S."/>
            <person name="Makowski K.A."/>
            <person name="Bosak S."/>
            <person name="Malek J."/>
        </authorList>
    </citation>
    <scope>NUCLEOTIDE SEQUENCE [LARGE SCALE MRNA]</scope>
    <source>
        <tissue evidence="1">PCR rescued clones</tissue>
    </source>
</reference>
<protein>
    <submittedName>
        <fullName evidence="1">Bank1 protein</fullName>
    </submittedName>
</protein>
<dbReference type="EMBL" id="BC116328">
    <property type="protein sequence ID" value="AAI16329.1"/>
    <property type="molecule type" value="mRNA"/>
</dbReference>
<name>Q14B54_MOUSE</name>
<sequence>MLPVASGTRGSTQDLFQVGLAPPDKTRMEGPTFPSTRDYLTTGQEELILLQERVKNGKMSVDEALEKFKHWQMGKSGLEMIQQEKLRQLRDNIIGKRPEDENAYDKLTIVHHPSGNTAHNENMLYNSPFNSKFPARIQVEKEFGFCCKKDH</sequence>
<dbReference type="AGR" id="MGI:2442120"/>
<dbReference type="PANTHER" id="PTHR16267">
    <property type="entry name" value="BANK1/PIK3AP1 FAMILY MEMBER"/>
    <property type="match status" value="1"/>
</dbReference>
<dbReference type="MGI" id="MGI:2442120">
    <property type="gene designation" value="Bank1"/>
</dbReference>
<accession>Q14B54</accession>
<dbReference type="PANTHER" id="PTHR16267:SF13">
    <property type="entry name" value="B-CELL SCAFFOLD PROTEIN WITH ANKYRIN REPEATS"/>
    <property type="match status" value="1"/>
</dbReference>
<organism evidence="1">
    <name type="scientific">Mus musculus</name>
    <name type="common">Mouse</name>
    <dbReference type="NCBI Taxonomy" id="10090"/>
    <lineage>
        <taxon>Eukaryota</taxon>
        <taxon>Metazoa</taxon>
        <taxon>Chordata</taxon>
        <taxon>Craniata</taxon>
        <taxon>Vertebrata</taxon>
        <taxon>Euteleostomi</taxon>
        <taxon>Mammalia</taxon>
        <taxon>Eutheria</taxon>
        <taxon>Euarchontoglires</taxon>
        <taxon>Glires</taxon>
        <taxon>Rodentia</taxon>
        <taxon>Myomorpha</taxon>
        <taxon>Muroidea</taxon>
        <taxon>Muridae</taxon>
        <taxon>Murinae</taxon>
        <taxon>Mus</taxon>
        <taxon>Mus</taxon>
    </lineage>
</organism>
<evidence type="ECO:0000313" key="1">
    <source>
        <dbReference type="EMBL" id="AAI16329.1"/>
    </source>
</evidence>
<dbReference type="InterPro" id="IPR052446">
    <property type="entry name" value="B-cell_PI3K-Signaling_Adptrs"/>
</dbReference>
<proteinExistence type="evidence at transcript level"/>